<gene>
    <name evidence="1" type="ORF">SMTD_LOCUS20055</name>
</gene>
<organism evidence="1 2">
    <name type="scientific">Schistosoma mattheei</name>
    <dbReference type="NCBI Taxonomy" id="31246"/>
    <lineage>
        <taxon>Eukaryota</taxon>
        <taxon>Metazoa</taxon>
        <taxon>Spiralia</taxon>
        <taxon>Lophotrochozoa</taxon>
        <taxon>Platyhelminthes</taxon>
        <taxon>Trematoda</taxon>
        <taxon>Digenea</taxon>
        <taxon>Strigeidida</taxon>
        <taxon>Schistosomatoidea</taxon>
        <taxon>Schistosomatidae</taxon>
        <taxon>Schistosoma</taxon>
    </lineage>
</organism>
<evidence type="ECO:0000313" key="2">
    <source>
        <dbReference type="Proteomes" id="UP000269396"/>
    </source>
</evidence>
<keyword evidence="2" id="KW-1185">Reference proteome</keyword>
<evidence type="ECO:0000313" key="1">
    <source>
        <dbReference type="EMBL" id="VDP81474.1"/>
    </source>
</evidence>
<accession>A0A183Q0B9</accession>
<protein>
    <submittedName>
        <fullName evidence="1">Uncharacterized protein</fullName>
    </submittedName>
</protein>
<dbReference type="EMBL" id="UZAL01043572">
    <property type="protein sequence ID" value="VDP81474.1"/>
    <property type="molecule type" value="Genomic_DNA"/>
</dbReference>
<sequence>MAKISAIFLDLFENELRRIQSALPLLSTLATDARLLIQPYSSFLEQSDEITKHTTNATTSSNKMQILTCNDMDLIYRLPNNEREHIQRAIGIYLIVHIWLERMLTLKMNVTSCQDVIVDADNICLSVQNSEIFPNDLFSNLVGIPGLGGFCSIPDPKTTTPSLKTGDRLDLCEFSSYTNYCRFFFYIF</sequence>
<dbReference type="AlphaFoldDB" id="A0A183Q0B9"/>
<proteinExistence type="predicted"/>
<dbReference type="Proteomes" id="UP000269396">
    <property type="component" value="Unassembled WGS sequence"/>
</dbReference>
<name>A0A183Q0B9_9TREM</name>
<reference evidence="1 2" key="1">
    <citation type="submission" date="2018-11" db="EMBL/GenBank/DDBJ databases">
        <authorList>
            <consortium name="Pathogen Informatics"/>
        </authorList>
    </citation>
    <scope>NUCLEOTIDE SEQUENCE [LARGE SCALE GENOMIC DNA]</scope>
    <source>
        <strain>Denwood</strain>
        <strain evidence="2">Zambia</strain>
    </source>
</reference>